<dbReference type="PANTHER" id="PTHR33990:SF1">
    <property type="entry name" value="PROTEIN YJDN"/>
    <property type="match status" value="1"/>
</dbReference>
<dbReference type="PANTHER" id="PTHR33990">
    <property type="entry name" value="PROTEIN YJDN-RELATED"/>
    <property type="match status" value="1"/>
</dbReference>
<dbReference type="AlphaFoldDB" id="A0A3N4VAD7"/>
<dbReference type="InterPro" id="IPR029068">
    <property type="entry name" value="Glyas_Bleomycin-R_OHBP_Dase"/>
</dbReference>
<keyword evidence="3" id="KW-1185">Reference proteome</keyword>
<dbReference type="Gene3D" id="3.10.180.10">
    <property type="entry name" value="2,3-Dihydroxybiphenyl 1,2-Dioxygenase, domain 1"/>
    <property type="match status" value="1"/>
</dbReference>
<reference evidence="2 3" key="1">
    <citation type="submission" date="2018-11" db="EMBL/GenBank/DDBJ databases">
        <title>Genomic Encyclopedia of Type Strains, Phase IV (KMG-IV): sequencing the most valuable type-strain genomes for metagenomic binning, comparative biology and taxonomic classification.</title>
        <authorList>
            <person name="Goeker M."/>
        </authorList>
    </citation>
    <scope>NUCLEOTIDE SEQUENCE [LARGE SCALE GENOMIC DNA]</scope>
    <source>
        <strain evidence="2 3">DSM 25623</strain>
    </source>
</reference>
<dbReference type="Proteomes" id="UP000269708">
    <property type="component" value="Unassembled WGS sequence"/>
</dbReference>
<evidence type="ECO:0000313" key="3">
    <source>
        <dbReference type="Proteomes" id="UP000269708"/>
    </source>
</evidence>
<sequence length="139" mass="15310">MQLIPYLFFAGQCREAFDFYARALGGAVTMRVTYGETQMREQTPPEARDWVMHSEIRAPGLILMGADGPNADVPPGAGTSVNVQAGTPAEAERVYAALLDGGTATMALQETFWAYRFGMLVDRYGKPWMVNCLREMPPV</sequence>
<gene>
    <name evidence="2" type="ORF">EDC50_1796</name>
</gene>
<organism evidence="2 3">
    <name type="scientific">Vulcaniibacterium tengchongense</name>
    <dbReference type="NCBI Taxonomy" id="1273429"/>
    <lineage>
        <taxon>Bacteria</taxon>
        <taxon>Pseudomonadati</taxon>
        <taxon>Pseudomonadota</taxon>
        <taxon>Gammaproteobacteria</taxon>
        <taxon>Lysobacterales</taxon>
        <taxon>Lysobacteraceae</taxon>
        <taxon>Vulcaniibacterium</taxon>
    </lineage>
</organism>
<comment type="caution">
    <text evidence="2">The sequence shown here is derived from an EMBL/GenBank/DDBJ whole genome shotgun (WGS) entry which is preliminary data.</text>
</comment>
<dbReference type="EMBL" id="RKQN01000002">
    <property type="protein sequence ID" value="RPE79966.1"/>
    <property type="molecule type" value="Genomic_DNA"/>
</dbReference>
<dbReference type="RefSeq" id="WP_123770132.1">
    <property type="nucleotide sequence ID" value="NZ_RKQN01000002.1"/>
</dbReference>
<dbReference type="OrthoDB" id="9795306at2"/>
<accession>A0A3N4VAD7</accession>
<dbReference type="CDD" id="cd06588">
    <property type="entry name" value="PhnB_like"/>
    <property type="match status" value="1"/>
</dbReference>
<evidence type="ECO:0000313" key="2">
    <source>
        <dbReference type="EMBL" id="RPE79966.1"/>
    </source>
</evidence>
<evidence type="ECO:0000259" key="1">
    <source>
        <dbReference type="Pfam" id="PF06983"/>
    </source>
</evidence>
<feature type="domain" description="PhnB-like" evidence="1">
    <location>
        <begin position="3"/>
        <end position="130"/>
    </location>
</feature>
<protein>
    <submittedName>
        <fullName evidence="2">PhnB protein</fullName>
    </submittedName>
</protein>
<dbReference type="InterPro" id="IPR028973">
    <property type="entry name" value="PhnB-like"/>
</dbReference>
<dbReference type="Pfam" id="PF06983">
    <property type="entry name" value="3-dmu-9_3-mt"/>
    <property type="match status" value="1"/>
</dbReference>
<proteinExistence type="predicted"/>
<name>A0A3N4VAD7_9GAMM</name>
<dbReference type="SUPFAM" id="SSF54593">
    <property type="entry name" value="Glyoxalase/Bleomycin resistance protein/Dihydroxybiphenyl dioxygenase"/>
    <property type="match status" value="1"/>
</dbReference>